<accession>A0ABW9G351</accession>
<protein>
    <submittedName>
        <fullName evidence="1">Uncharacterized protein</fullName>
    </submittedName>
</protein>
<name>A0ABW9G351_9GAMM</name>
<dbReference type="Proteomes" id="UP001629953">
    <property type="component" value="Unassembled WGS sequence"/>
</dbReference>
<organism evidence="1 2">
    <name type="scientific">Celerinatantimonas yamalensis</name>
    <dbReference type="NCBI Taxonomy" id="559956"/>
    <lineage>
        <taxon>Bacteria</taxon>
        <taxon>Pseudomonadati</taxon>
        <taxon>Pseudomonadota</taxon>
        <taxon>Gammaproteobacteria</taxon>
        <taxon>Celerinatantimonadaceae</taxon>
        <taxon>Celerinatantimonas</taxon>
    </lineage>
</organism>
<keyword evidence="2" id="KW-1185">Reference proteome</keyword>
<dbReference type="RefSeq" id="WP_408621597.1">
    <property type="nucleotide sequence ID" value="NZ_JBEQCT010000001.1"/>
</dbReference>
<dbReference type="EMBL" id="JBEQCT010000001">
    <property type="protein sequence ID" value="MFM2483483.1"/>
    <property type="molecule type" value="Genomic_DNA"/>
</dbReference>
<reference evidence="1 2" key="1">
    <citation type="journal article" date="2013" name="Int. J. Syst. Evol. Microbiol.">
        <title>Celerinatantimonas yamalensis sp. nov., a cold-adapted diazotrophic bacterium from a cold permafrost brine.</title>
        <authorList>
            <person name="Shcherbakova V."/>
            <person name="Chuvilskaya N."/>
            <person name="Rivkina E."/>
            <person name="Demidov N."/>
            <person name="Uchaeva V."/>
            <person name="Suetin S."/>
            <person name="Suzina N."/>
            <person name="Gilichinsky D."/>
        </authorList>
    </citation>
    <scope>NUCLEOTIDE SEQUENCE [LARGE SCALE GENOMIC DNA]</scope>
    <source>
        <strain evidence="1 2">C7</strain>
    </source>
</reference>
<evidence type="ECO:0000313" key="2">
    <source>
        <dbReference type="Proteomes" id="UP001629953"/>
    </source>
</evidence>
<sequence>MTKNKTLNQALFCSAIIHQPHALKAFLAAENLSQSIVLTDDIWVQTSKLVSDGSVQVSGLLSDLVEVPKLSDIRIRRTLERGIYPLAYNALLQWHDDKGFNNIFNNYLKISASHQEYLSHNVTILLAFNALYPRLNELQRKPFIERVTEFITSTFGSKSADLVLNHKRFTFKDLFDVSIQQPGFFGHNLITLAWIMRSHSMIEKKLLIALNYNLYVQSTSSLEDPDDGVDIEIFNKSVGFESKEYFVKKINSLIFDTRSNLHQITLADALGYLWEQFPEDRESISRLADYYRRTLEK</sequence>
<proteinExistence type="predicted"/>
<evidence type="ECO:0000313" key="1">
    <source>
        <dbReference type="EMBL" id="MFM2483483.1"/>
    </source>
</evidence>
<comment type="caution">
    <text evidence="1">The sequence shown here is derived from an EMBL/GenBank/DDBJ whole genome shotgun (WGS) entry which is preliminary data.</text>
</comment>
<gene>
    <name evidence="1" type="ORF">ABUE30_00020</name>
</gene>